<dbReference type="PANTHER" id="PTHR31350">
    <property type="entry name" value="SI:DKEY-261L7.2"/>
    <property type="match status" value="1"/>
</dbReference>
<dbReference type="RefSeq" id="WP_213668841.1">
    <property type="nucleotide sequence ID" value="NZ_JAHCDA010000001.1"/>
</dbReference>
<dbReference type="EMBL" id="JAHCDA010000001">
    <property type="protein sequence ID" value="MBS7810207.1"/>
    <property type="molecule type" value="Genomic_DNA"/>
</dbReference>
<sequence length="283" mass="31118">MASTPQDEARAALDASGQLPDDELDIGAVALQFARIDAPQADWQAAASQLTGIARRAVELAAADASADRGDPERRRQLLARLLHEECGLLGDTETYDDPANANLIQVLERRRGLPVALGILWLHAAEAAGWGAHGVNAPGHFLLALEHPRGQLILDVFGGGMHLQAQDIRRLLKLGEGDQTELRPGVLAPMNKRDVLLRLQNNIRLRRLAAKDAEGALDCTRDMLRLAPRHAWLWREAGLIEHQLERIGAALQSLDKALEIEPRGEEATRIRSLVEQLRNRLN</sequence>
<feature type="repeat" description="TPR" evidence="2">
    <location>
        <begin position="232"/>
        <end position="265"/>
    </location>
</feature>
<proteinExistence type="inferred from homology"/>
<evidence type="ECO:0000256" key="1">
    <source>
        <dbReference type="ARBA" id="ARBA00007100"/>
    </source>
</evidence>
<name>A0ABS5Q939_9PROT</name>
<comment type="similarity">
    <text evidence="1">Belongs to the UPF0162 family.</text>
</comment>
<dbReference type="Pfam" id="PF13371">
    <property type="entry name" value="TPR_9"/>
    <property type="match status" value="1"/>
</dbReference>
<comment type="caution">
    <text evidence="4">The sequence shown here is derived from an EMBL/GenBank/DDBJ whole genome shotgun (WGS) entry which is preliminary data.</text>
</comment>
<evidence type="ECO:0000256" key="2">
    <source>
        <dbReference type="PROSITE-ProRule" id="PRU00339"/>
    </source>
</evidence>
<dbReference type="InterPro" id="IPR032698">
    <property type="entry name" value="SirB1_N"/>
</dbReference>
<organism evidence="4 5">
    <name type="scientific">Roseococcus pinisoli</name>
    <dbReference type="NCBI Taxonomy" id="2835040"/>
    <lineage>
        <taxon>Bacteria</taxon>
        <taxon>Pseudomonadati</taxon>
        <taxon>Pseudomonadota</taxon>
        <taxon>Alphaproteobacteria</taxon>
        <taxon>Acetobacterales</taxon>
        <taxon>Roseomonadaceae</taxon>
        <taxon>Roseococcus</taxon>
    </lineage>
</organism>
<dbReference type="InterPro" id="IPR011990">
    <property type="entry name" value="TPR-like_helical_dom_sf"/>
</dbReference>
<evidence type="ECO:0000313" key="4">
    <source>
        <dbReference type="EMBL" id="MBS7810207.1"/>
    </source>
</evidence>
<protein>
    <submittedName>
        <fullName evidence="4">Transglutaminase family protein</fullName>
    </submittedName>
</protein>
<reference evidence="4 5" key="1">
    <citation type="submission" date="2021-05" db="EMBL/GenBank/DDBJ databases">
        <title>Roseococcus sp. XZZS9, whole genome shotgun sequencing project.</title>
        <authorList>
            <person name="Zhao G."/>
            <person name="Shen L."/>
        </authorList>
    </citation>
    <scope>NUCLEOTIDE SEQUENCE [LARGE SCALE GENOMIC DNA]</scope>
    <source>
        <strain evidence="4 5">XZZS9</strain>
    </source>
</reference>
<evidence type="ECO:0000259" key="3">
    <source>
        <dbReference type="Pfam" id="PF13369"/>
    </source>
</evidence>
<keyword evidence="2" id="KW-0802">TPR repeat</keyword>
<dbReference type="SUPFAM" id="SSF48452">
    <property type="entry name" value="TPR-like"/>
    <property type="match status" value="1"/>
</dbReference>
<gene>
    <name evidence="4" type="ORF">KHU32_04605</name>
</gene>
<dbReference type="Pfam" id="PF13369">
    <property type="entry name" value="Transglut_core2"/>
    <property type="match status" value="1"/>
</dbReference>
<dbReference type="PANTHER" id="PTHR31350:SF21">
    <property type="entry name" value="F-BOX ONLY PROTEIN 21"/>
    <property type="match status" value="1"/>
</dbReference>
<keyword evidence="5" id="KW-1185">Reference proteome</keyword>
<dbReference type="PROSITE" id="PS50005">
    <property type="entry name" value="TPR"/>
    <property type="match status" value="1"/>
</dbReference>
<accession>A0ABS5Q939</accession>
<evidence type="ECO:0000313" key="5">
    <source>
        <dbReference type="Proteomes" id="UP000766336"/>
    </source>
</evidence>
<feature type="domain" description="Protein SirB1 N-terminal" evidence="3">
    <location>
        <begin position="48"/>
        <end position="201"/>
    </location>
</feature>
<dbReference type="Gene3D" id="1.25.40.10">
    <property type="entry name" value="Tetratricopeptide repeat domain"/>
    <property type="match status" value="1"/>
</dbReference>
<dbReference type="InterPro" id="IPR019734">
    <property type="entry name" value="TPR_rpt"/>
</dbReference>
<dbReference type="Proteomes" id="UP000766336">
    <property type="component" value="Unassembled WGS sequence"/>
</dbReference>